<dbReference type="eggNOG" id="KOG1131">
    <property type="taxonomic scope" value="Eukaryota"/>
</dbReference>
<dbReference type="Reactome" id="R-CEL-5696400">
    <property type="pathway name" value="Dual Incision in GG-NER"/>
</dbReference>
<keyword evidence="12" id="KW-0408">Iron</keyword>
<evidence type="ECO:0000313" key="31">
    <source>
        <dbReference type="WormBase" id="Y50D7A.2"/>
    </source>
</evidence>
<dbReference type="HOGENOM" id="CLU_011312_2_0_1"/>
<evidence type="ECO:0000256" key="3">
    <source>
        <dbReference type="ARBA" id="ARBA00009146"/>
    </source>
</evidence>
<dbReference type="GO" id="GO:0043139">
    <property type="term" value="F:5'-3' DNA helicase activity"/>
    <property type="evidence" value="ECO:0007669"/>
    <property type="project" value="UniProtKB-EC"/>
</dbReference>
<evidence type="ECO:0000256" key="11">
    <source>
        <dbReference type="ARBA" id="ARBA00022840"/>
    </source>
</evidence>
<dbReference type="PANTHER" id="PTHR11472:SF1">
    <property type="entry name" value="GENERAL TRANSCRIPTION AND DNA REPAIR FACTOR IIH HELICASE SUBUNIT XPD"/>
    <property type="match status" value="1"/>
</dbReference>
<dbReference type="NCBIfam" id="TIGR00604">
    <property type="entry name" value="rad3"/>
    <property type="match status" value="1"/>
</dbReference>
<accession>Q9N3L2</accession>
<dbReference type="Reactome" id="R-CEL-6796648">
    <property type="pathway name" value="TP53 Regulates Transcription of DNA Repair Genes"/>
</dbReference>
<evidence type="ECO:0000256" key="27">
    <source>
        <dbReference type="SAM" id="Coils"/>
    </source>
</evidence>
<dbReference type="Reactome" id="R-CEL-113418">
    <property type="pathway name" value="Formation of the Early Elongation Complex"/>
</dbReference>
<dbReference type="InterPro" id="IPR010643">
    <property type="entry name" value="HBB"/>
</dbReference>
<dbReference type="Reactome" id="R-CEL-72086">
    <property type="pathway name" value="mRNA Capping"/>
</dbReference>
<evidence type="ECO:0000256" key="26">
    <source>
        <dbReference type="ARBA" id="ARBA00082576"/>
    </source>
</evidence>
<keyword evidence="16" id="KW-0804">Transcription</keyword>
<proteinExistence type="evidence at protein level"/>
<evidence type="ECO:0000256" key="21">
    <source>
        <dbReference type="ARBA" id="ARBA00048954"/>
    </source>
</evidence>
<dbReference type="PaxDb" id="6239-Y50D7A.2"/>
<keyword evidence="13" id="KW-0411">Iron-sulfur</keyword>
<dbReference type="GO" id="GO:0035315">
    <property type="term" value="P:hair cell differentiation"/>
    <property type="evidence" value="ECO:0007669"/>
    <property type="project" value="UniProtKB-ARBA"/>
</dbReference>
<evidence type="ECO:0000256" key="25">
    <source>
        <dbReference type="ARBA" id="ARBA00081188"/>
    </source>
</evidence>
<dbReference type="Reactome" id="R-CEL-75953">
    <property type="pathway name" value="RNA Polymerase II Transcription Initiation"/>
</dbReference>
<keyword evidence="15" id="KW-0238">DNA-binding</keyword>
<keyword evidence="6" id="KW-0479">Metal-binding</keyword>
<evidence type="ECO:0000256" key="9">
    <source>
        <dbReference type="ARBA" id="ARBA00022801"/>
    </source>
</evidence>
<dbReference type="GO" id="GO:0003678">
    <property type="term" value="F:DNA helicase activity"/>
    <property type="evidence" value="ECO:0000318"/>
    <property type="project" value="GO_Central"/>
</dbReference>
<dbReference type="WormBase" id="Y50D7A.2">
    <property type="protein sequence ID" value="CE52547"/>
    <property type="gene ID" value="WBGene00021752"/>
    <property type="gene designation" value="xpd-1"/>
</dbReference>
<dbReference type="InterPro" id="IPR013020">
    <property type="entry name" value="Rad3/Chl1-like"/>
</dbReference>
<dbReference type="PANTHER" id="PTHR11472">
    <property type="entry name" value="DNA REPAIR DEAD HELICASE RAD3/XP-D SUBFAMILY MEMBER"/>
    <property type="match status" value="1"/>
</dbReference>
<dbReference type="GO" id="GO:0005634">
    <property type="term" value="C:nucleus"/>
    <property type="evidence" value="ECO:0000318"/>
    <property type="project" value="GO_Central"/>
</dbReference>
<dbReference type="CDD" id="cd18788">
    <property type="entry name" value="SF2_C_XPD"/>
    <property type="match status" value="1"/>
</dbReference>
<protein>
    <recommendedName>
        <fullName evidence="4">General transcription and DNA repair factor IIH helicase subunit XPD</fullName>
        <ecNumber evidence="20">5.6.2.3</ecNumber>
    </recommendedName>
    <alternativeName>
        <fullName evidence="23">CXPD</fullName>
    </alternativeName>
    <alternativeName>
        <fullName evidence="24">DNA 5'-3' helicase XPD</fullName>
    </alternativeName>
    <alternativeName>
        <fullName evidence="22">DNA excision repair protein ERCC-2</fullName>
    </alternativeName>
    <alternativeName>
        <fullName evidence="25">DNA repair protein complementing XP-D cells</fullName>
    </alternativeName>
    <alternativeName>
        <fullName evidence="26">Xeroderma pigmentosum group D-complementing protein</fullName>
    </alternativeName>
</protein>
<keyword evidence="10 29" id="KW-0347">Helicase</keyword>
<evidence type="ECO:0000256" key="14">
    <source>
        <dbReference type="ARBA" id="ARBA00023015"/>
    </source>
</evidence>
<evidence type="ECO:0000256" key="1">
    <source>
        <dbReference type="ARBA" id="ARBA00001966"/>
    </source>
</evidence>
<dbReference type="GO" id="GO:0051539">
    <property type="term" value="F:4 iron, 4 sulfur cluster binding"/>
    <property type="evidence" value="ECO:0007669"/>
    <property type="project" value="UniProtKB-KW"/>
</dbReference>
<evidence type="ECO:0000259" key="28">
    <source>
        <dbReference type="PROSITE" id="PS51193"/>
    </source>
</evidence>
<dbReference type="Reactome" id="R-CEL-674695">
    <property type="pathway name" value="RNA Polymerase II Pre-transcription Events"/>
</dbReference>
<dbReference type="GO" id="GO:0016818">
    <property type="term" value="F:hydrolase activity, acting on acid anhydrides, in phosphorus-containing anhydrides"/>
    <property type="evidence" value="ECO:0007669"/>
    <property type="project" value="InterPro"/>
</dbReference>
<feature type="coiled-coil region" evidence="27">
    <location>
        <begin position="254"/>
        <end position="296"/>
    </location>
</feature>
<dbReference type="GO" id="GO:0045951">
    <property type="term" value="P:positive regulation of mitotic recombination"/>
    <property type="evidence" value="ECO:0000318"/>
    <property type="project" value="GO_Central"/>
</dbReference>
<keyword evidence="5" id="KW-0004">4Fe-4S</keyword>
<keyword evidence="8" id="KW-0227">DNA damage</keyword>
<name>Q9N3L2_CAEEL</name>
<evidence type="ECO:0000313" key="29">
    <source>
        <dbReference type="EMBL" id="CCD73788.3"/>
    </source>
</evidence>
<dbReference type="Pfam" id="PF13307">
    <property type="entry name" value="Helicase_C_2"/>
    <property type="match status" value="1"/>
</dbReference>
<dbReference type="GO" id="GO:0003684">
    <property type="term" value="F:damaged DNA binding"/>
    <property type="evidence" value="ECO:0000318"/>
    <property type="project" value="GO_Central"/>
</dbReference>
<evidence type="ECO:0000256" key="23">
    <source>
        <dbReference type="ARBA" id="ARBA00079246"/>
    </source>
</evidence>
<evidence type="ECO:0000256" key="24">
    <source>
        <dbReference type="ARBA" id="ARBA00081072"/>
    </source>
</evidence>
<dbReference type="Reactome" id="R-CEL-76042">
    <property type="pathway name" value="RNA Polymerase II Transcription Initiation And Promoter Clearance"/>
</dbReference>
<keyword evidence="9" id="KW-0378">Hydrolase</keyword>
<dbReference type="Gene3D" id="3.40.50.300">
    <property type="entry name" value="P-loop containing nucleotide triphosphate hydrolases"/>
    <property type="match status" value="2"/>
</dbReference>
<dbReference type="Reactome" id="R-CEL-73772">
    <property type="pathway name" value="RNA Polymerase I Promoter Escape"/>
</dbReference>
<dbReference type="Pfam" id="PF06777">
    <property type="entry name" value="HBB"/>
    <property type="match status" value="1"/>
</dbReference>
<sequence length="755" mass="86124">MQLDIDGLKVLFPYDYVYPEQVLYMKEVKKALDARGHGLLEMPSGTGKTVSLLSLVLAYMISYPDKLDKLVYCSRTIPEIEKCVEEMKVLYDYWEKETGQPVAKITVAMSARKNLCVNEPVAALRFGNTVDSACQKLTASSARQKRAEDPTLEACDYFENFEAKSVPMQNGVWNLEDLRSLGREKKICPYFTARQAINRAHIVVYSYHYILDPKIAELVSKDFSRKSVVVFDEAHNIDNVCIESMSVAISQKNADRALQELQSLEGVVNRMKSSNSEKLQSEYDKLVEGLKRTERERANDERLANPVLPDQILHEAVPGNIRQANHFLLFLKRFVEYIRHRLRTHQVLIESPAAFMKDILDRMCIERKPMRFCAERLSNLVKTLEITDNGDVWALSQVTTLCTLVSTYSKGFSVIVEPQDGSQLAVITLSCHDASIAIRPVMSRFQSVIITSGTLSPLEMYPKVLDFDPSVIASFTMTLARPCLSPLVVARGNDQVAMTSRFEQRADVAVIRNYGNLVLEMASLVPDGMVVFFTSYLYMENVIGVWYEQHIIDELMKYKLLFIETNDALETSAALEKYVEACDSGRGAVLFSVARGKVSEGIDFSHHLGRCVIMLGIPYMYTESRVLRARLEYLRDQFGIKENDFLTFDAMRHTAQCMGRALRSKTDYGLMVFADKRFSRNDKRGKLPRWMQEYLEPACTNLSIDEAAQVARRWLTLMAQPFEKEHQLGVSLLDKEMVHDSQIMKRFERVVEYVD</sequence>
<dbReference type="InterPro" id="IPR010614">
    <property type="entry name" value="RAD3-like_helicase_DEAD"/>
</dbReference>
<dbReference type="KEGG" id="cel:CELE_Y50D7A.2"/>
<dbReference type="PROSITE" id="PS51193">
    <property type="entry name" value="HELICASE_ATP_BIND_2"/>
    <property type="match status" value="1"/>
</dbReference>
<dbReference type="Reactome" id="R-CEL-6782210">
    <property type="pathway name" value="Gap-filling DNA repair synthesis and ligation in TC-NER"/>
</dbReference>
<dbReference type="FunFam" id="3.40.50.300:FF:000128">
    <property type="entry name" value="Putative DNA repair helicase RAD3"/>
    <property type="match status" value="1"/>
</dbReference>
<dbReference type="InterPro" id="IPR027417">
    <property type="entry name" value="P-loop_NTPase"/>
</dbReference>
<evidence type="ECO:0000313" key="30">
    <source>
        <dbReference type="Proteomes" id="UP000001940"/>
    </source>
</evidence>
<keyword evidence="27" id="KW-0175">Coiled coil</keyword>
<dbReference type="InParanoid" id="Q9N3L2"/>
<dbReference type="GO" id="GO:0006366">
    <property type="term" value="P:transcription by RNA polymerase II"/>
    <property type="evidence" value="ECO:0000318"/>
    <property type="project" value="GO_Central"/>
</dbReference>
<comment type="catalytic activity">
    <reaction evidence="21">
        <text>ATP + H2O = ADP + phosphate + H(+)</text>
        <dbReference type="Rhea" id="RHEA:13065"/>
        <dbReference type="ChEBI" id="CHEBI:15377"/>
        <dbReference type="ChEBI" id="CHEBI:15378"/>
        <dbReference type="ChEBI" id="CHEBI:30616"/>
        <dbReference type="ChEBI" id="CHEBI:43474"/>
        <dbReference type="ChEBI" id="CHEBI:456216"/>
        <dbReference type="EC" id="5.6.2.3"/>
    </reaction>
</comment>
<evidence type="ECO:0000256" key="8">
    <source>
        <dbReference type="ARBA" id="ARBA00022763"/>
    </source>
</evidence>
<dbReference type="SUPFAM" id="SSF52540">
    <property type="entry name" value="P-loop containing nucleoside triphosphate hydrolases"/>
    <property type="match status" value="1"/>
</dbReference>
<dbReference type="Reactome" id="R-CEL-6782135">
    <property type="pathway name" value="Dual incision in TC-NER"/>
</dbReference>
<keyword evidence="32" id="KW-1267">Proteomics identification</keyword>
<comment type="cofactor">
    <cofactor evidence="1">
        <name>[4Fe-4S] cluster</name>
        <dbReference type="ChEBI" id="CHEBI:49883"/>
    </cofactor>
</comment>
<evidence type="ECO:0000256" key="7">
    <source>
        <dbReference type="ARBA" id="ARBA00022741"/>
    </source>
</evidence>
<dbReference type="PhylomeDB" id="Q9N3L2"/>
<keyword evidence="30" id="KW-1185">Reference proteome</keyword>
<evidence type="ECO:0000256" key="20">
    <source>
        <dbReference type="ARBA" id="ARBA00044969"/>
    </source>
</evidence>
<keyword evidence="19" id="KW-0539">Nucleus</keyword>
<dbReference type="InterPro" id="IPR045028">
    <property type="entry name" value="DinG/Rad3-like"/>
</dbReference>
<dbReference type="FunFam" id="1.10.275.40:FF:000001">
    <property type="entry name" value="DNA repair helicase (Rad3)"/>
    <property type="match status" value="1"/>
</dbReference>
<dbReference type="GO" id="GO:0005524">
    <property type="term" value="F:ATP binding"/>
    <property type="evidence" value="ECO:0007669"/>
    <property type="project" value="UniProtKB-KW"/>
</dbReference>
<keyword evidence="14" id="KW-0805">Transcription regulation</keyword>
<dbReference type="STRING" id="6239.Y50D7A.2.1"/>
<dbReference type="EC" id="5.6.2.3" evidence="20"/>
<keyword evidence="18" id="KW-0413">Isomerase</keyword>
<dbReference type="Gene3D" id="1.10.275.40">
    <property type="match status" value="1"/>
</dbReference>
<evidence type="ECO:0007829" key="32">
    <source>
        <dbReference type="PeptideAtlas" id="Q9N3L2"/>
    </source>
</evidence>
<evidence type="ECO:0000256" key="10">
    <source>
        <dbReference type="ARBA" id="ARBA00022806"/>
    </source>
</evidence>
<keyword evidence="11" id="KW-0067">ATP-binding</keyword>
<dbReference type="Gene3D" id="1.10.30.20">
    <property type="entry name" value="Bacterial XPD DNA helicase, FeS cluster domain"/>
    <property type="match status" value="1"/>
</dbReference>
<feature type="domain" description="Helicase ATP-binding" evidence="28">
    <location>
        <begin position="7"/>
        <end position="283"/>
    </location>
</feature>
<dbReference type="PeptideAtlas" id="Q9N3L2"/>
<dbReference type="SMR" id="Q9N3L2"/>
<dbReference type="SMART" id="SM00488">
    <property type="entry name" value="DEXDc2"/>
    <property type="match status" value="1"/>
</dbReference>
<dbReference type="GeneID" id="175190"/>
<dbReference type="Pfam" id="PF06733">
    <property type="entry name" value="DEAD_2"/>
    <property type="match status" value="1"/>
</dbReference>
<gene>
    <name evidence="29 31" type="primary">xpd-1</name>
    <name evidence="29" type="ORF">CELE_Y50D7A.2</name>
    <name evidence="31" type="ORF">Y50D7A.2</name>
</gene>
<evidence type="ECO:0000256" key="18">
    <source>
        <dbReference type="ARBA" id="ARBA00023235"/>
    </source>
</evidence>
<dbReference type="OrthoDB" id="272481at2759"/>
<evidence type="ECO:0000256" key="4">
    <source>
        <dbReference type="ARBA" id="ARBA00014344"/>
    </source>
</evidence>
<evidence type="ECO:0000256" key="13">
    <source>
        <dbReference type="ARBA" id="ARBA00023014"/>
    </source>
</evidence>
<dbReference type="GO" id="GO:0046872">
    <property type="term" value="F:metal ion binding"/>
    <property type="evidence" value="ECO:0007669"/>
    <property type="project" value="UniProtKB-KW"/>
</dbReference>
<dbReference type="Reactome" id="R-CEL-112382">
    <property type="pathway name" value="Formation of RNA Pol II elongation complex"/>
</dbReference>
<evidence type="ECO:0000256" key="22">
    <source>
        <dbReference type="ARBA" id="ARBA00078828"/>
    </source>
</evidence>
<dbReference type="RefSeq" id="NP_001348650.1">
    <property type="nucleotide sequence ID" value="NM_001361883.3"/>
</dbReference>
<evidence type="ECO:0000256" key="12">
    <source>
        <dbReference type="ARBA" id="ARBA00023004"/>
    </source>
</evidence>
<organism evidence="29 30">
    <name type="scientific">Caenorhabditis elegans</name>
    <dbReference type="NCBI Taxonomy" id="6239"/>
    <lineage>
        <taxon>Eukaryota</taxon>
        <taxon>Metazoa</taxon>
        <taxon>Ecdysozoa</taxon>
        <taxon>Nematoda</taxon>
        <taxon>Chromadorea</taxon>
        <taxon>Rhabditida</taxon>
        <taxon>Rhabditina</taxon>
        <taxon>Rhabditomorpha</taxon>
        <taxon>Rhabditoidea</taxon>
        <taxon>Rhabditidae</taxon>
        <taxon>Peloderinae</taxon>
        <taxon>Caenorhabditis</taxon>
    </lineage>
</organism>
<dbReference type="Reactome" id="R-CEL-73779">
    <property type="pathway name" value="RNA Polymerase II Transcription Pre-Initiation And Promoter Opening"/>
</dbReference>
<dbReference type="InterPro" id="IPR042493">
    <property type="entry name" value="XPD_DNA_FeS"/>
</dbReference>
<dbReference type="SMART" id="SM00491">
    <property type="entry name" value="HELICc2"/>
    <property type="match status" value="1"/>
</dbReference>
<dbReference type="GO" id="GO:0006289">
    <property type="term" value="P:nucleotide-excision repair"/>
    <property type="evidence" value="ECO:0007669"/>
    <property type="project" value="InterPro"/>
</dbReference>
<keyword evidence="7" id="KW-0547">Nucleotide-binding</keyword>
<keyword evidence="17" id="KW-0234">DNA repair</keyword>
<dbReference type="Reactome" id="R-CEL-77075">
    <property type="pathway name" value="RNA Pol II CTD phosphorylation and interaction with CE"/>
</dbReference>
<dbReference type="InterPro" id="IPR001945">
    <property type="entry name" value="RAD3/XPD"/>
</dbReference>
<dbReference type="UCSC" id="Y50D7A.2">
    <property type="organism name" value="c. elegans"/>
</dbReference>
<dbReference type="AlphaFoldDB" id="Q9N3L2"/>
<comment type="similarity">
    <text evidence="3">Belongs to the helicase family. RAD3/XPD subfamily.</text>
</comment>
<reference evidence="29 30" key="1">
    <citation type="journal article" date="1998" name="Science">
        <title>Genome sequence of the nematode C. elegans: a platform for investigating biology.</title>
        <authorList>
            <consortium name="The C. elegans sequencing consortium"/>
            <person name="Sulson J.E."/>
            <person name="Waterston R."/>
        </authorList>
    </citation>
    <scope>NUCLEOTIDE SEQUENCE [LARGE SCALE GENOMIC DNA]</scope>
    <source>
        <strain evidence="29 30">Bristol N2</strain>
    </source>
</reference>
<dbReference type="FunFam" id="3.40.50.300:FF:000135">
    <property type="entry name" value="DNA repair helicase RAD3, putative"/>
    <property type="match status" value="1"/>
</dbReference>
<dbReference type="AGR" id="WB:WBGene00021752"/>
<dbReference type="InterPro" id="IPR006555">
    <property type="entry name" value="ATP-dep_Helicase_C"/>
</dbReference>
<dbReference type="PROSITE" id="PS00690">
    <property type="entry name" value="DEAH_ATP_HELICASE"/>
    <property type="match status" value="1"/>
</dbReference>
<dbReference type="Reactome" id="R-CEL-5696395">
    <property type="pathway name" value="Formation of Incision Complex in GG-NER"/>
</dbReference>
<dbReference type="Reactome" id="R-CEL-75955">
    <property type="pathway name" value="RNA Polymerase II Transcription Elongation"/>
</dbReference>
<dbReference type="InterPro" id="IPR014013">
    <property type="entry name" value="Helic_SF1/SF2_ATP-bd_DinG/Rad3"/>
</dbReference>
<dbReference type="InterPro" id="IPR006554">
    <property type="entry name" value="Helicase-like_DEXD_c2"/>
</dbReference>
<evidence type="ECO:0000256" key="15">
    <source>
        <dbReference type="ARBA" id="ARBA00023125"/>
    </source>
</evidence>
<dbReference type="EMBL" id="BX284603">
    <property type="protein sequence ID" value="CCD73788.3"/>
    <property type="molecule type" value="Genomic_DNA"/>
</dbReference>
<evidence type="ECO:0000256" key="19">
    <source>
        <dbReference type="ARBA" id="ARBA00023242"/>
    </source>
</evidence>
<dbReference type="FunCoup" id="Q9N3L2">
    <property type="interactions" value="2526"/>
</dbReference>
<evidence type="ECO:0000256" key="17">
    <source>
        <dbReference type="ARBA" id="ARBA00023204"/>
    </source>
</evidence>
<dbReference type="CTD" id="175190"/>
<dbReference type="Reactome" id="R-CEL-6781823">
    <property type="pathway name" value="Formation of TC-NER Pre-Incision Complex"/>
</dbReference>
<evidence type="ECO:0000256" key="6">
    <source>
        <dbReference type="ARBA" id="ARBA00022723"/>
    </source>
</evidence>
<dbReference type="Bgee" id="WBGene00021752">
    <property type="expression patterns" value="Expressed in embryo and 3 other cell types or tissues"/>
</dbReference>
<dbReference type="Proteomes" id="UP000001940">
    <property type="component" value="Chromosome III"/>
</dbReference>
<dbReference type="FunFam" id="1.10.30.20:FF:000001">
    <property type="entry name" value="DNA repair helicase rad15"/>
    <property type="match status" value="1"/>
</dbReference>
<dbReference type="PRINTS" id="PR00852">
    <property type="entry name" value="XRODRMPGMNTD"/>
</dbReference>
<dbReference type="Reactome" id="R-CEL-73776">
    <property type="pathway name" value="RNA Polymerase II Promoter Escape"/>
</dbReference>
<evidence type="ECO:0000256" key="16">
    <source>
        <dbReference type="ARBA" id="ARBA00023163"/>
    </source>
</evidence>
<comment type="subcellular location">
    <subcellularLocation>
        <location evidence="2">Nucleus</location>
    </subcellularLocation>
</comment>
<dbReference type="InterPro" id="IPR002464">
    <property type="entry name" value="DNA/RNA_helicase_DEAH_CS"/>
</dbReference>
<evidence type="ECO:0000256" key="2">
    <source>
        <dbReference type="ARBA" id="ARBA00004123"/>
    </source>
</evidence>
<evidence type="ECO:0000256" key="5">
    <source>
        <dbReference type="ARBA" id="ARBA00022485"/>
    </source>
</evidence>